<dbReference type="Proteomes" id="UP000489600">
    <property type="component" value="Unassembled WGS sequence"/>
</dbReference>
<sequence>MGEYSDSELSYTQSETEWKKSSMCQWREEDDNEGIAHGDDQWTEDDDCLGDFEDESIPEIVEPKPLDHTHHISWSYISQTSFQAIYKTRRRLSLDDGYEYFGPEFFKFQVEEQAI</sequence>
<keyword evidence="2" id="KW-1185">Reference proteome</keyword>
<comment type="caution">
    <text evidence="1">The sequence shown here is derived from an EMBL/GenBank/DDBJ whole genome shotgun (WGS) entry which is preliminary data.</text>
</comment>
<name>A0A565BIL0_9BRAS</name>
<reference evidence="1" key="1">
    <citation type="submission" date="2019-07" db="EMBL/GenBank/DDBJ databases">
        <authorList>
            <person name="Dittberner H."/>
        </authorList>
    </citation>
    <scope>NUCLEOTIDE SEQUENCE [LARGE SCALE GENOMIC DNA]</scope>
</reference>
<protein>
    <submittedName>
        <fullName evidence="1">Uncharacterized protein</fullName>
    </submittedName>
</protein>
<proteinExistence type="predicted"/>
<accession>A0A565BIL0</accession>
<evidence type="ECO:0000313" key="1">
    <source>
        <dbReference type="EMBL" id="VVB01480.1"/>
    </source>
</evidence>
<gene>
    <name evidence="1" type="ORF">ANE_LOCUS11924</name>
</gene>
<organism evidence="1 2">
    <name type="scientific">Arabis nemorensis</name>
    <dbReference type="NCBI Taxonomy" id="586526"/>
    <lineage>
        <taxon>Eukaryota</taxon>
        <taxon>Viridiplantae</taxon>
        <taxon>Streptophyta</taxon>
        <taxon>Embryophyta</taxon>
        <taxon>Tracheophyta</taxon>
        <taxon>Spermatophyta</taxon>
        <taxon>Magnoliopsida</taxon>
        <taxon>eudicotyledons</taxon>
        <taxon>Gunneridae</taxon>
        <taxon>Pentapetalae</taxon>
        <taxon>rosids</taxon>
        <taxon>malvids</taxon>
        <taxon>Brassicales</taxon>
        <taxon>Brassicaceae</taxon>
        <taxon>Arabideae</taxon>
        <taxon>Arabis</taxon>
    </lineage>
</organism>
<evidence type="ECO:0000313" key="2">
    <source>
        <dbReference type="Proteomes" id="UP000489600"/>
    </source>
</evidence>
<dbReference type="AlphaFoldDB" id="A0A565BIL0"/>
<dbReference type="EMBL" id="CABITT030000004">
    <property type="protein sequence ID" value="VVB01480.1"/>
    <property type="molecule type" value="Genomic_DNA"/>
</dbReference>